<evidence type="ECO:0000313" key="1">
    <source>
        <dbReference type="EMBL" id="QJA48960.1"/>
    </source>
</evidence>
<evidence type="ECO:0000313" key="3">
    <source>
        <dbReference type="EMBL" id="QJA84623.1"/>
    </source>
</evidence>
<reference evidence="1" key="1">
    <citation type="submission" date="2020-03" db="EMBL/GenBank/DDBJ databases">
        <title>The deep terrestrial virosphere.</title>
        <authorList>
            <person name="Holmfeldt K."/>
            <person name="Nilsson E."/>
            <person name="Simone D."/>
            <person name="Lopez-Fernandez M."/>
            <person name="Wu X."/>
            <person name="de Brujin I."/>
            <person name="Lundin D."/>
            <person name="Andersson A."/>
            <person name="Bertilsson S."/>
            <person name="Dopson M."/>
        </authorList>
    </citation>
    <scope>NUCLEOTIDE SEQUENCE</scope>
    <source>
        <strain evidence="3">MM415A00178</strain>
        <strain evidence="2">MM415B00368</strain>
        <strain evidence="1">TM448A01202</strain>
        <strain evidence="4">TM448B01602</strain>
    </source>
</reference>
<evidence type="ECO:0000313" key="2">
    <source>
        <dbReference type="EMBL" id="QJA65998.1"/>
    </source>
</evidence>
<dbReference type="EMBL" id="MT144792">
    <property type="protein sequence ID" value="QJH99493.1"/>
    <property type="molecule type" value="Genomic_DNA"/>
</dbReference>
<dbReference type="EMBL" id="MT141547">
    <property type="protein sequence ID" value="QJA65998.1"/>
    <property type="molecule type" value="Genomic_DNA"/>
</dbReference>
<dbReference type="AlphaFoldDB" id="A0A6H1ZP34"/>
<sequence length="375" mass="38617">MQTTYEQSADRPLPFGAIADSGLRDTISAINSSPGAAQVDTVTVTNYVAAKTLTWTIDGVAFSYAMTVADADTTGVAVSLVAQLQADPIFGGRFVATSALGVVTLTGRFAGVGWTLVSTGTWIADFTVANVTANATGAVLPYGRLVLDDGQITGAADSKCMLGSAANMTAKVVVLTPTAAATTIYSVDILCEGITYTAQYDSTLGATLANICAALVAAINAMMPVQSVIASGGVTEVTLTAELAGLTFSVSFGGDVGSAAWTRTDTGLITDDVNECTLGIALRSDSIETNSETAPGYPANRVCSILKRGRVVVQVPSAITPTLGVWVRLANATATSPLGSFWDTDAADCVRLDARRFRWVRGASATRAILQVNAD</sequence>
<evidence type="ECO:0000313" key="4">
    <source>
        <dbReference type="EMBL" id="QJH99493.1"/>
    </source>
</evidence>
<gene>
    <name evidence="3" type="ORF">MM415A00178_0033</name>
    <name evidence="2" type="ORF">MM415B00368_0033</name>
    <name evidence="1" type="ORF">TM448A01202_0010</name>
    <name evidence="4" type="ORF">TM448B01602_0010</name>
</gene>
<proteinExistence type="predicted"/>
<accession>A0A6H1ZP34</accession>
<dbReference type="InterPro" id="IPR054438">
    <property type="entry name" value="Struct_cement_gp24/gp6"/>
</dbReference>
<organism evidence="1">
    <name type="scientific">viral metagenome</name>
    <dbReference type="NCBI Taxonomy" id="1070528"/>
    <lineage>
        <taxon>unclassified sequences</taxon>
        <taxon>metagenomes</taxon>
        <taxon>organismal metagenomes</taxon>
    </lineage>
</organism>
<dbReference type="EMBL" id="MT142532">
    <property type="protein sequence ID" value="QJA84623.1"/>
    <property type="molecule type" value="Genomic_DNA"/>
</dbReference>
<dbReference type="EMBL" id="MT144111">
    <property type="protein sequence ID" value="QJA48960.1"/>
    <property type="molecule type" value="Genomic_DNA"/>
</dbReference>
<protein>
    <submittedName>
        <fullName evidence="1">Uncharacterized protein</fullName>
    </submittedName>
</protein>
<dbReference type="Pfam" id="PF22758">
    <property type="entry name" value="Phage_cement"/>
    <property type="match status" value="1"/>
</dbReference>
<name>A0A6H1ZP34_9ZZZZ</name>